<reference evidence="2 3" key="1">
    <citation type="submission" date="2016-10" db="EMBL/GenBank/DDBJ databases">
        <authorList>
            <person name="de Groot N.N."/>
        </authorList>
    </citation>
    <scope>NUCLEOTIDE SEQUENCE [LARGE SCALE GENOMIC DNA]</scope>
    <source>
        <strain evidence="2 3">OGL-20</strain>
    </source>
</reference>
<organism evidence="2 3">
    <name type="scientific">Thermococcus thioreducens</name>
    <dbReference type="NCBI Taxonomy" id="277988"/>
    <lineage>
        <taxon>Archaea</taxon>
        <taxon>Methanobacteriati</taxon>
        <taxon>Methanobacteriota</taxon>
        <taxon>Thermococci</taxon>
        <taxon>Thermococcales</taxon>
        <taxon>Thermococcaceae</taxon>
        <taxon>Thermococcus</taxon>
    </lineage>
</organism>
<name>A0A1I0MV71_9EURY</name>
<dbReference type="RefSeq" id="WP_143597780.1">
    <property type="nucleotide sequence ID" value="NZ_CP015105.1"/>
</dbReference>
<dbReference type="AlphaFoldDB" id="A0A1I0MV71"/>
<feature type="transmembrane region" description="Helical" evidence="1">
    <location>
        <begin position="9"/>
        <end position="30"/>
    </location>
</feature>
<keyword evidence="1" id="KW-1133">Transmembrane helix</keyword>
<dbReference type="EMBL" id="FOIW01000001">
    <property type="protein sequence ID" value="SEV92266.1"/>
    <property type="molecule type" value="Genomic_DNA"/>
</dbReference>
<dbReference type="Proteomes" id="UP000182125">
    <property type="component" value="Unassembled WGS sequence"/>
</dbReference>
<evidence type="ECO:0000313" key="3">
    <source>
        <dbReference type="Proteomes" id="UP000182125"/>
    </source>
</evidence>
<dbReference type="GeneID" id="33333832"/>
<sequence>MRGRYPKRLLFIFLALVIAAILVIEVQFPYPQNSEKTNPSNELNASNTESHASDVLDEMLVHFSSRQNETWLSYNVSGYKDGFEGLVSNGTTNFKVAVFVYENPGECMGWFEDIEEDLNSSLTIVNSSEGESCVWRLFSGNESYYLECSKFWGRGVLLVVGGSNETAVERLTWWFPTQSCVRPGTKLVVQTGSPEGG</sequence>
<keyword evidence="1" id="KW-0812">Transmembrane</keyword>
<evidence type="ECO:0000256" key="1">
    <source>
        <dbReference type="SAM" id="Phobius"/>
    </source>
</evidence>
<gene>
    <name evidence="2" type="ORF">SAMN05216170_0884</name>
</gene>
<keyword evidence="1" id="KW-0472">Membrane</keyword>
<protein>
    <submittedName>
        <fullName evidence="2">Uncharacterized protein</fullName>
    </submittedName>
</protein>
<proteinExistence type="predicted"/>
<dbReference type="OrthoDB" id="376521at2157"/>
<evidence type="ECO:0000313" key="2">
    <source>
        <dbReference type="EMBL" id="SEV92266.1"/>
    </source>
</evidence>
<accession>A0A1I0MV71</accession>